<evidence type="ECO:0000313" key="4">
    <source>
        <dbReference type="Proteomes" id="UP000240509"/>
    </source>
</evidence>
<dbReference type="EMBL" id="PZJJ01000029">
    <property type="protein sequence ID" value="PTL37909.1"/>
    <property type="molecule type" value="Genomic_DNA"/>
</dbReference>
<evidence type="ECO:0000313" key="3">
    <source>
        <dbReference type="EMBL" id="PTL37909.1"/>
    </source>
</evidence>
<sequence>MKIVIVCHYFPPEVGAPSARIYEMARYWVNMGNEVHVVTCFPNHPTGIIPEEYRGQKYQHEMMDGIHVHRNYVYATPNTGFIKKTLGHISFMISSVVISMKKIKDPDVIVTSSPTFFSIISGYWYSLRKKAPFVLEIRDLWPAAMIELGVMKEGFITNILEKMELYFYKKSDALIMVTQAFKKNVVQRGINEKKVHVITNGVNQEMFYPRPARISLDDHSELKDKFVVTYAGAHGISQNLGTILKTAKALKKEEDIQFLFVGEGAEKEELMETVEKENLSNVTFLPSQPKEHMADFYNLSNVCLIPLKNIELFKAFIPSKMFEIMACGTPIVASVEGEAADILKKSKAALIAEPDNAEEIQEAILTIKNDSELNAILKKNGPEFVERHYSRKKLAEKYLELLKEAQRRKK</sequence>
<comment type="caution">
    <text evidence="3">The sequence shown here is derived from an EMBL/GenBank/DDBJ whole genome shotgun (WGS) entry which is preliminary data.</text>
</comment>
<dbReference type="Pfam" id="PF13439">
    <property type="entry name" value="Glyco_transf_4"/>
    <property type="match status" value="1"/>
</dbReference>
<keyword evidence="4" id="KW-1185">Reference proteome</keyword>
<keyword evidence="3" id="KW-0808">Transferase</keyword>
<dbReference type="Gene3D" id="3.40.50.2000">
    <property type="entry name" value="Glycogen Phosphorylase B"/>
    <property type="match status" value="2"/>
</dbReference>
<dbReference type="Proteomes" id="UP000240509">
    <property type="component" value="Unassembled WGS sequence"/>
</dbReference>
<dbReference type="SUPFAM" id="SSF53756">
    <property type="entry name" value="UDP-Glycosyltransferase/glycogen phosphorylase"/>
    <property type="match status" value="1"/>
</dbReference>
<name>A0A2T4U3F5_9BACI</name>
<dbReference type="RefSeq" id="WP_107585856.1">
    <property type="nucleotide sequence ID" value="NZ_PZJJ01000029.1"/>
</dbReference>
<protein>
    <submittedName>
        <fullName evidence="3">Glycosyltransferase WbuB</fullName>
    </submittedName>
</protein>
<gene>
    <name evidence="3" type="ORF">C6Y45_13995</name>
</gene>
<organism evidence="3 4">
    <name type="scientific">Alkalicoccus saliphilus</name>
    <dbReference type="NCBI Taxonomy" id="200989"/>
    <lineage>
        <taxon>Bacteria</taxon>
        <taxon>Bacillati</taxon>
        <taxon>Bacillota</taxon>
        <taxon>Bacilli</taxon>
        <taxon>Bacillales</taxon>
        <taxon>Bacillaceae</taxon>
        <taxon>Alkalicoccus</taxon>
    </lineage>
</organism>
<dbReference type="InterPro" id="IPR050194">
    <property type="entry name" value="Glycosyltransferase_grp1"/>
</dbReference>
<feature type="domain" description="Glycosyltransferase subfamily 4-like N-terminal" evidence="2">
    <location>
        <begin position="20"/>
        <end position="204"/>
    </location>
</feature>
<evidence type="ECO:0000259" key="2">
    <source>
        <dbReference type="Pfam" id="PF13439"/>
    </source>
</evidence>
<accession>A0A2T4U3F5</accession>
<dbReference type="GO" id="GO:0016758">
    <property type="term" value="F:hexosyltransferase activity"/>
    <property type="evidence" value="ECO:0007669"/>
    <property type="project" value="TreeGrafter"/>
</dbReference>
<proteinExistence type="predicted"/>
<dbReference type="InterPro" id="IPR001296">
    <property type="entry name" value="Glyco_trans_1"/>
</dbReference>
<reference evidence="3 4" key="1">
    <citation type="submission" date="2018-03" db="EMBL/GenBank/DDBJ databases">
        <title>Alkalicoccus saliphilus sp. nov., isolated from a mineral pool.</title>
        <authorList>
            <person name="Zhao B."/>
        </authorList>
    </citation>
    <scope>NUCLEOTIDE SEQUENCE [LARGE SCALE GENOMIC DNA]</scope>
    <source>
        <strain evidence="3 4">6AG</strain>
    </source>
</reference>
<dbReference type="CDD" id="cd03794">
    <property type="entry name" value="GT4_WbuB-like"/>
    <property type="match status" value="1"/>
</dbReference>
<evidence type="ECO:0000259" key="1">
    <source>
        <dbReference type="Pfam" id="PF00534"/>
    </source>
</evidence>
<dbReference type="PANTHER" id="PTHR45947:SF3">
    <property type="entry name" value="SULFOQUINOVOSYL TRANSFERASE SQD2"/>
    <property type="match status" value="1"/>
</dbReference>
<feature type="domain" description="Glycosyl transferase family 1" evidence="1">
    <location>
        <begin position="220"/>
        <end position="383"/>
    </location>
</feature>
<dbReference type="Pfam" id="PF00534">
    <property type="entry name" value="Glycos_transf_1"/>
    <property type="match status" value="1"/>
</dbReference>
<dbReference type="AlphaFoldDB" id="A0A2T4U3F5"/>
<dbReference type="InterPro" id="IPR028098">
    <property type="entry name" value="Glyco_trans_4-like_N"/>
</dbReference>
<dbReference type="PANTHER" id="PTHR45947">
    <property type="entry name" value="SULFOQUINOVOSYL TRANSFERASE SQD2"/>
    <property type="match status" value="1"/>
</dbReference>
<dbReference type="OrthoDB" id="9811902at2"/>